<dbReference type="Proteomes" id="UP000194137">
    <property type="component" value="Chromosome"/>
</dbReference>
<organism evidence="1 2">
    <name type="scientific">Pseudorhodoplanes sinuspersici</name>
    <dbReference type="NCBI Taxonomy" id="1235591"/>
    <lineage>
        <taxon>Bacteria</taxon>
        <taxon>Pseudomonadati</taxon>
        <taxon>Pseudomonadota</taxon>
        <taxon>Alphaproteobacteria</taxon>
        <taxon>Hyphomicrobiales</taxon>
        <taxon>Pseudorhodoplanes</taxon>
    </lineage>
</organism>
<dbReference type="STRING" id="1235591.CAK95_22500"/>
<gene>
    <name evidence="1" type="ORF">CAK95_22500</name>
</gene>
<accession>A0A1W6ZW83</accession>
<sequence length="276" mass="30016">MDSAFPTWLRLIVAVSAVMQLGFGLTLMIDPAQIGTIWPWSMPPLTTRILGASTLVSVPLALLSVGINRFSYAAIPFVMMATYRLLQLAAGAMHLDRFGTNIPMTINYFGGGALMLMVLSYGLWTGWRRHLTGDADISEPMVWPMPAPLRASLALVGILFMALGLVFFFDASEAAIIWFDAKGITPLTARLFSSPLMGLGLGLILLSRTRDWRMAAIPAVGFCTMGFVVLLAFILGYSDFAPRTWMAWIVASTPAMLLAAGFIILALKPVKLRQPA</sequence>
<evidence type="ECO:0000313" key="2">
    <source>
        <dbReference type="Proteomes" id="UP000194137"/>
    </source>
</evidence>
<evidence type="ECO:0000313" key="1">
    <source>
        <dbReference type="EMBL" id="ARQ01570.1"/>
    </source>
</evidence>
<dbReference type="EMBL" id="CP021112">
    <property type="protein sequence ID" value="ARQ01570.1"/>
    <property type="molecule type" value="Genomic_DNA"/>
</dbReference>
<dbReference type="AlphaFoldDB" id="A0A1W6ZW83"/>
<keyword evidence="2" id="KW-1185">Reference proteome</keyword>
<protein>
    <submittedName>
        <fullName evidence="1">Uncharacterized protein</fullName>
    </submittedName>
</protein>
<reference evidence="1 2" key="1">
    <citation type="submission" date="2017-05" db="EMBL/GenBank/DDBJ databases">
        <title>Full genome sequence of Pseudorhodoplanes sinuspersici.</title>
        <authorList>
            <person name="Dastgheib S.M.M."/>
            <person name="Shavandi M."/>
            <person name="Tirandaz H."/>
        </authorList>
    </citation>
    <scope>NUCLEOTIDE SEQUENCE [LARGE SCALE GENOMIC DNA]</scope>
    <source>
        <strain evidence="1 2">RIPI110</strain>
    </source>
</reference>
<name>A0A1W6ZW83_9HYPH</name>
<dbReference type="RefSeq" id="WP_086089961.1">
    <property type="nucleotide sequence ID" value="NZ_CP021112.1"/>
</dbReference>
<proteinExistence type="predicted"/>
<dbReference type="KEGG" id="psin:CAK95_22500"/>